<evidence type="ECO:0000313" key="3">
    <source>
        <dbReference type="EMBL" id="CAB9510803.1"/>
    </source>
</evidence>
<dbReference type="Proteomes" id="UP001153069">
    <property type="component" value="Unassembled WGS sequence"/>
</dbReference>
<accession>A0A9N8HDC6</accession>
<proteinExistence type="inferred from homology"/>
<dbReference type="OrthoDB" id="45629at2759"/>
<evidence type="ECO:0000256" key="1">
    <source>
        <dbReference type="ARBA" id="ARBA00007129"/>
    </source>
</evidence>
<dbReference type="SUPFAM" id="SSF54518">
    <property type="entry name" value="Tubby C-terminal domain-like"/>
    <property type="match status" value="1"/>
</dbReference>
<keyword evidence="4" id="KW-1185">Reference proteome</keyword>
<reference evidence="3" key="1">
    <citation type="submission" date="2020-06" db="EMBL/GenBank/DDBJ databases">
        <authorList>
            <consortium name="Plant Systems Biology data submission"/>
        </authorList>
    </citation>
    <scope>NUCLEOTIDE SEQUENCE</scope>
    <source>
        <strain evidence="3">D6</strain>
    </source>
</reference>
<dbReference type="InterPro" id="IPR000007">
    <property type="entry name" value="Tubby_C"/>
</dbReference>
<name>A0A9N8HDC6_9STRA</name>
<evidence type="ECO:0000259" key="2">
    <source>
        <dbReference type="Pfam" id="PF01167"/>
    </source>
</evidence>
<dbReference type="PANTHER" id="PTHR16517:SF7">
    <property type="entry name" value="PROTEIN KING TUBBY"/>
    <property type="match status" value="1"/>
</dbReference>
<dbReference type="Gene3D" id="3.20.90.10">
    <property type="entry name" value="Tubby Protein, Chain A"/>
    <property type="match status" value="1"/>
</dbReference>
<dbReference type="InterPro" id="IPR025659">
    <property type="entry name" value="Tubby-like_C"/>
</dbReference>
<dbReference type="PRINTS" id="PR01573">
    <property type="entry name" value="SUPERTUBBY"/>
</dbReference>
<gene>
    <name evidence="3" type="ORF">SEMRO_453_G146170.1</name>
</gene>
<feature type="domain" description="Tubby C-terminal" evidence="2">
    <location>
        <begin position="258"/>
        <end position="388"/>
    </location>
</feature>
<organism evidence="3 4">
    <name type="scientific">Seminavis robusta</name>
    <dbReference type="NCBI Taxonomy" id="568900"/>
    <lineage>
        <taxon>Eukaryota</taxon>
        <taxon>Sar</taxon>
        <taxon>Stramenopiles</taxon>
        <taxon>Ochrophyta</taxon>
        <taxon>Bacillariophyta</taxon>
        <taxon>Bacillariophyceae</taxon>
        <taxon>Bacillariophycidae</taxon>
        <taxon>Naviculales</taxon>
        <taxon>Naviculaceae</taxon>
        <taxon>Seminavis</taxon>
    </lineage>
</organism>
<dbReference type="Pfam" id="PF01167">
    <property type="entry name" value="Tub"/>
    <property type="match status" value="1"/>
</dbReference>
<comment type="similarity">
    <text evidence="1">Belongs to the TUB family.</text>
</comment>
<protein>
    <recommendedName>
        <fullName evidence="2">Tubby C-terminal domain-containing protein</fullName>
    </recommendedName>
</protein>
<dbReference type="EMBL" id="CAICTM010000452">
    <property type="protein sequence ID" value="CAB9510803.1"/>
    <property type="molecule type" value="Genomic_DNA"/>
</dbReference>
<sequence length="389" mass="44167">MKMKKKPQLSINTQWGSPLSIAAHTKLRKELLISTKNQQQRLWWDDAAPTDDTITPPSSNTLVKPLGPFDVPWMPHHFNRSTALVQAVVYRNNKNMVMFCLEKEEQQNAKKQTWPLFVAFRPGDASSSAFLIFDASMGDSIKDDGETKTIVFDKDNLDRYNDDPEFTSMDSKRFLGSLDRIPRSHPFQDTAYALHRGYVPKIQVASIVYGPSFLGGLRQSSSPRSASLCIFPQNDACLMHHPEQQHSPGGVPEPPRRHRQPNTIHETVAGLHKEENAVKYTLNAFLFSPKMKQRLAVAPSSTMSDIMAPPQVFERKRAAYDSVTKKRTLPFVGRRSKVASTKNIQLVEKSSNEIVLQMCKWSDQEFNLDFKNPFNAFQVFGFALGQFDY</sequence>
<dbReference type="AlphaFoldDB" id="A0A9N8HDC6"/>
<comment type="caution">
    <text evidence="3">The sequence shown here is derived from an EMBL/GenBank/DDBJ whole genome shotgun (WGS) entry which is preliminary data.</text>
</comment>
<dbReference type="PANTHER" id="PTHR16517">
    <property type="entry name" value="TUBBY-RELATED"/>
    <property type="match status" value="1"/>
</dbReference>
<evidence type="ECO:0000313" key="4">
    <source>
        <dbReference type="Proteomes" id="UP001153069"/>
    </source>
</evidence>